<dbReference type="InterPro" id="IPR050566">
    <property type="entry name" value="Deoxyribonucleoside_kinase"/>
</dbReference>
<dbReference type="PANTHER" id="PTHR10513:SF24">
    <property type="entry name" value="THYMIDINE KINASE 2, MITOCHONDRIAL"/>
    <property type="match status" value="1"/>
</dbReference>
<evidence type="ECO:0000259" key="1">
    <source>
        <dbReference type="Pfam" id="PF01712"/>
    </source>
</evidence>
<dbReference type="InterPro" id="IPR027417">
    <property type="entry name" value="P-loop_NTPase"/>
</dbReference>
<dbReference type="Gene3D" id="3.40.50.300">
    <property type="entry name" value="P-loop containing nucleotide triphosphate hydrolases"/>
    <property type="match status" value="1"/>
</dbReference>
<dbReference type="CDD" id="cd01673">
    <property type="entry name" value="dNK"/>
    <property type="match status" value="1"/>
</dbReference>
<organism evidence="2 3">
    <name type="scientific">Trichoplax adhaerens</name>
    <name type="common">Trichoplax reptans</name>
    <dbReference type="NCBI Taxonomy" id="10228"/>
    <lineage>
        <taxon>Eukaryota</taxon>
        <taxon>Metazoa</taxon>
        <taxon>Placozoa</taxon>
        <taxon>Uniplacotomia</taxon>
        <taxon>Trichoplacea</taxon>
        <taxon>Trichoplacidae</taxon>
        <taxon>Trichoplax</taxon>
    </lineage>
</organism>
<sequence length="304" mass="35469">MYKIEGQENRVVYLPFDLQLCAACTIRLKIFKRSLVLQTNYQIHHNHMNAKMLVRSKREPLADVSNNYTNTEPIKRPSSSEGRKFKIAVEGNIASGKSTFLKRLESNPQVEVLAEPLEKWQDLGGDNLIHKMYEDPARWGYLFQNYVLLTMMDVHNAKQQVPFCVLERSAYSARYCFVENLYKSGLLNNMEYKCYVEWFDFLMQNCKPKLDLIVYLRATPEVCYSRLKARGRKEEETVSLDYLNDIHECYESWLGNGENQLYHGCSSVLVLDGEMDCYLNSNYHDELWMKVATKLKETSGKKSI</sequence>
<accession>B3RPM6</accession>
<keyword evidence="3" id="KW-1185">Reference proteome</keyword>
<dbReference type="GO" id="GO:0005739">
    <property type="term" value="C:mitochondrion"/>
    <property type="evidence" value="ECO:0000318"/>
    <property type="project" value="GO_Central"/>
</dbReference>
<dbReference type="AlphaFoldDB" id="B3RPM6"/>
<dbReference type="OrthoDB" id="567086at2759"/>
<dbReference type="eggNOG" id="KOG4235">
    <property type="taxonomic scope" value="Eukaryota"/>
</dbReference>
<dbReference type="GO" id="GO:0019136">
    <property type="term" value="F:deoxynucleoside kinase activity"/>
    <property type="evidence" value="ECO:0000318"/>
    <property type="project" value="GO_Central"/>
</dbReference>
<dbReference type="Proteomes" id="UP000009022">
    <property type="component" value="Unassembled WGS sequence"/>
</dbReference>
<dbReference type="STRING" id="10228.B3RPM6"/>
<dbReference type="CTD" id="6751266"/>
<dbReference type="FunFam" id="3.40.50.300:FF:001571">
    <property type="entry name" value="Deoxynucleoside kinase"/>
    <property type="match status" value="1"/>
</dbReference>
<dbReference type="Pfam" id="PF01712">
    <property type="entry name" value="dNK"/>
    <property type="match status" value="1"/>
</dbReference>
<dbReference type="InParanoid" id="B3RPM6"/>
<dbReference type="SUPFAM" id="SSF52540">
    <property type="entry name" value="P-loop containing nucleoside triphosphate hydrolases"/>
    <property type="match status" value="1"/>
</dbReference>
<feature type="domain" description="Deoxynucleoside kinase" evidence="1">
    <location>
        <begin position="87"/>
        <end position="292"/>
    </location>
</feature>
<evidence type="ECO:0000313" key="2">
    <source>
        <dbReference type="EMBL" id="EDV28217.1"/>
    </source>
</evidence>
<dbReference type="KEGG" id="tad:TRIADDRAFT_53594"/>
<dbReference type="RefSeq" id="XP_002110051.1">
    <property type="nucleotide sequence ID" value="XM_002110015.1"/>
</dbReference>
<reference evidence="2 3" key="1">
    <citation type="journal article" date="2008" name="Nature">
        <title>The Trichoplax genome and the nature of placozoans.</title>
        <authorList>
            <person name="Srivastava M."/>
            <person name="Begovic E."/>
            <person name="Chapman J."/>
            <person name="Putnam N.H."/>
            <person name="Hellsten U."/>
            <person name="Kawashima T."/>
            <person name="Kuo A."/>
            <person name="Mitros T."/>
            <person name="Salamov A."/>
            <person name="Carpenter M.L."/>
            <person name="Signorovitch A.Y."/>
            <person name="Moreno M.A."/>
            <person name="Kamm K."/>
            <person name="Grimwood J."/>
            <person name="Schmutz J."/>
            <person name="Shapiro H."/>
            <person name="Grigoriev I.V."/>
            <person name="Buss L.W."/>
            <person name="Schierwater B."/>
            <person name="Dellaporta S.L."/>
            <person name="Rokhsar D.S."/>
        </authorList>
    </citation>
    <scope>NUCLEOTIDE SEQUENCE [LARGE SCALE GENOMIC DNA]</scope>
    <source>
        <strain evidence="2 3">Grell-BS-1999</strain>
    </source>
</reference>
<dbReference type="PhylomeDB" id="B3RPM6"/>
<name>B3RPM6_TRIAD</name>
<proteinExistence type="predicted"/>
<dbReference type="FunCoup" id="B3RPM6">
    <property type="interactions" value="695"/>
</dbReference>
<evidence type="ECO:0000313" key="3">
    <source>
        <dbReference type="Proteomes" id="UP000009022"/>
    </source>
</evidence>
<dbReference type="EMBL" id="DS985242">
    <property type="protein sequence ID" value="EDV28217.1"/>
    <property type="molecule type" value="Genomic_DNA"/>
</dbReference>
<dbReference type="PANTHER" id="PTHR10513">
    <property type="entry name" value="DEOXYNUCLEOSIDE KINASE"/>
    <property type="match status" value="1"/>
</dbReference>
<dbReference type="GO" id="GO:0005737">
    <property type="term" value="C:cytoplasm"/>
    <property type="evidence" value="ECO:0000318"/>
    <property type="project" value="GO_Central"/>
</dbReference>
<dbReference type="InterPro" id="IPR031314">
    <property type="entry name" value="DNK_dom"/>
</dbReference>
<gene>
    <name evidence="2" type="ORF">TRIADDRAFT_53594</name>
</gene>
<dbReference type="GeneID" id="6751266"/>
<dbReference type="HOGENOM" id="CLU_030466_1_0_1"/>
<protein>
    <recommendedName>
        <fullName evidence="1">Deoxynucleoside kinase domain-containing protein</fullName>
    </recommendedName>
</protein>